<evidence type="ECO:0000313" key="1">
    <source>
        <dbReference type="EMBL" id="UNK45296.1"/>
    </source>
</evidence>
<dbReference type="Proteomes" id="UP000829069">
    <property type="component" value="Chromosome"/>
</dbReference>
<gene>
    <name evidence="1" type="ORF">MNQ99_15365</name>
</gene>
<dbReference type="RefSeq" id="WP_127513581.1">
    <property type="nucleotide sequence ID" value="NZ_CP093326.1"/>
</dbReference>
<name>A0ABY3W742_9MICC</name>
<sequence length="104" mass="11498">MMNTYKTEDTDSNTAGFDVWVDVDLHVDTQLGLIQFCLEGERVLGWSDNMDAIASAVADSVGTAQWCEKYSKLLVPSSRKGAGNRFFTVTRMDQENDDGDRPAA</sequence>
<evidence type="ECO:0000313" key="2">
    <source>
        <dbReference type="Proteomes" id="UP000829069"/>
    </source>
</evidence>
<accession>A0ABY3W742</accession>
<organism evidence="1 2">
    <name type="scientific">Arthrobacter sulfonylureivorans</name>
    <dbReference type="NCBI Taxonomy" id="2486855"/>
    <lineage>
        <taxon>Bacteria</taxon>
        <taxon>Bacillati</taxon>
        <taxon>Actinomycetota</taxon>
        <taxon>Actinomycetes</taxon>
        <taxon>Micrococcales</taxon>
        <taxon>Micrococcaceae</taxon>
        <taxon>Arthrobacter</taxon>
    </lineage>
</organism>
<proteinExistence type="predicted"/>
<keyword evidence="2" id="KW-1185">Reference proteome</keyword>
<protein>
    <submittedName>
        <fullName evidence="1">Uncharacterized protein</fullName>
    </submittedName>
</protein>
<dbReference type="EMBL" id="CP093326">
    <property type="protein sequence ID" value="UNK45296.1"/>
    <property type="molecule type" value="Genomic_DNA"/>
</dbReference>
<reference evidence="1 2" key="1">
    <citation type="submission" date="2022-03" db="EMBL/GenBank/DDBJ databases">
        <title>Isotopic signatures of nitrous oxide derived from detoxification processes.</title>
        <authorList>
            <person name="Behrendt U."/>
            <person name="Buchen C."/>
            <person name="Well R."/>
            <person name="Ulrich A."/>
            <person name="Rohe L."/>
            <person name="Kolb S."/>
            <person name="Schloter M."/>
            <person name="Horn M.A."/>
            <person name="Augustin J."/>
        </authorList>
    </citation>
    <scope>NUCLEOTIDE SEQUENCE [LARGE SCALE GENOMIC DNA]</scope>
    <source>
        <strain evidence="1 2">S4-C24</strain>
    </source>
</reference>